<dbReference type="EMBL" id="CM001475">
    <property type="protein sequence ID" value="EIC30161.1"/>
    <property type="molecule type" value="Genomic_DNA"/>
</dbReference>
<name>H8GI17_METAL</name>
<organism evidence="3 4">
    <name type="scientific">Methylomicrobium album BG8</name>
    <dbReference type="NCBI Taxonomy" id="686340"/>
    <lineage>
        <taxon>Bacteria</taxon>
        <taxon>Pseudomonadati</taxon>
        <taxon>Pseudomonadota</taxon>
        <taxon>Gammaproteobacteria</taxon>
        <taxon>Methylococcales</taxon>
        <taxon>Methylococcaceae</taxon>
        <taxon>Methylomicrobium</taxon>
    </lineage>
</organism>
<dbReference type="STRING" id="686340.Metal_2439"/>
<dbReference type="Gene3D" id="3.40.50.10610">
    <property type="entry name" value="ABC-type transport auxiliary lipoprotein component"/>
    <property type="match status" value="1"/>
</dbReference>
<evidence type="ECO:0000259" key="2">
    <source>
        <dbReference type="Pfam" id="PF03886"/>
    </source>
</evidence>
<dbReference type="InterPro" id="IPR005586">
    <property type="entry name" value="ABC_trans_aux"/>
</dbReference>
<dbReference type="PROSITE" id="PS51257">
    <property type="entry name" value="PROKAR_LIPOPROTEIN"/>
    <property type="match status" value="1"/>
</dbReference>
<keyword evidence="1" id="KW-0732">Signal</keyword>
<feature type="chain" id="PRO_5003612806" description="ABC-type transport auxiliary lipoprotein component domain-containing protein" evidence="1">
    <location>
        <begin position="22"/>
        <end position="206"/>
    </location>
</feature>
<evidence type="ECO:0000313" key="3">
    <source>
        <dbReference type="EMBL" id="EIC30161.1"/>
    </source>
</evidence>
<evidence type="ECO:0000313" key="4">
    <source>
        <dbReference type="Proteomes" id="UP000005090"/>
    </source>
</evidence>
<proteinExistence type="predicted"/>
<gene>
    <name evidence="3" type="ORF">Metal_2439</name>
</gene>
<dbReference type="Proteomes" id="UP000005090">
    <property type="component" value="Chromosome"/>
</dbReference>
<dbReference type="eggNOG" id="COG3009">
    <property type="taxonomic scope" value="Bacteria"/>
</dbReference>
<dbReference type="AlphaFoldDB" id="H8GI17"/>
<accession>H8GI17</accession>
<evidence type="ECO:0000256" key="1">
    <source>
        <dbReference type="SAM" id="SignalP"/>
    </source>
</evidence>
<protein>
    <recommendedName>
        <fullName evidence="2">ABC-type transport auxiliary lipoprotein component domain-containing protein</fullName>
    </recommendedName>
</protein>
<dbReference type="Pfam" id="PF03886">
    <property type="entry name" value="ABC_trans_aux"/>
    <property type="match status" value="1"/>
</dbReference>
<dbReference type="HOGENOM" id="CLU_096001_2_1_6"/>
<feature type="domain" description="ABC-type transport auxiliary lipoprotein component" evidence="2">
    <location>
        <begin position="32"/>
        <end position="193"/>
    </location>
</feature>
<feature type="signal peptide" evidence="1">
    <location>
        <begin position="1"/>
        <end position="21"/>
    </location>
</feature>
<dbReference type="SUPFAM" id="SSF159594">
    <property type="entry name" value="XCC0632-like"/>
    <property type="match status" value="1"/>
</dbReference>
<sequence length="206" mass="22667">MNKMRLRYLYRLNIFAACLLAACATTPETHFYVLNPLSAPPQAAKAEAPERLIGVGPVTVSALLERRQIVTRTGDNSIASSEFHQWAAPLKEAITETLAQNLSALLPNDIVKAYPWSAYGEMDAHIVIDIVRFESTAAQTAELAANWSLMDDKTLRLVKHGQARIARPQAGSGHTEAVKALSETLQEFGRQLADALLKNNDLEKMK</sequence>
<reference evidence="3 4" key="1">
    <citation type="journal article" date="2013" name="Genome Announc.">
        <title>Genome Sequence of the Obligate Gammaproteobacterial Methanotroph Methylomicrobium album Strain BG8.</title>
        <authorList>
            <person name="Kits K.D."/>
            <person name="Kalyuzhnaya M.G."/>
            <person name="Klotz M.G."/>
            <person name="Jetten M.S."/>
            <person name="Op den Camp H.J."/>
            <person name="Vuilleumier S."/>
            <person name="Bringel F."/>
            <person name="Dispirito A.A."/>
            <person name="Murrell J.C."/>
            <person name="Bruce D."/>
            <person name="Cheng J.F."/>
            <person name="Copeland A."/>
            <person name="Goodwin L."/>
            <person name="Hauser L."/>
            <person name="Lajus A."/>
            <person name="Land M.L."/>
            <person name="Lapidus A."/>
            <person name="Lucas S."/>
            <person name="Medigue C."/>
            <person name="Pitluck S."/>
            <person name="Woyke T."/>
            <person name="Zeytun A."/>
            <person name="Stein L.Y."/>
        </authorList>
    </citation>
    <scope>NUCLEOTIDE SEQUENCE [LARGE SCALE GENOMIC DNA]</scope>
    <source>
        <strain evidence="3 4">BG8</strain>
    </source>
</reference>
<keyword evidence="4" id="KW-1185">Reference proteome</keyword>